<reference evidence="2 3" key="1">
    <citation type="submission" date="2012-08" db="EMBL/GenBank/DDBJ databases">
        <title>Whole genome shotgun sequence of Kineosphaera limosa NBRC 100340.</title>
        <authorList>
            <person name="Yoshida I."/>
            <person name="Isaki S."/>
            <person name="Hosoyama A."/>
            <person name="Tsuchikane K."/>
            <person name="Katsumata H."/>
            <person name="Ando Y."/>
            <person name="Ohji S."/>
            <person name="Hamada M."/>
            <person name="Tamura T."/>
            <person name="Yamazoe A."/>
            <person name="Yamazaki S."/>
            <person name="Fujita N."/>
        </authorList>
    </citation>
    <scope>NUCLEOTIDE SEQUENCE [LARGE SCALE GENOMIC DNA]</scope>
    <source>
        <strain evidence="2 3">NBRC 100340</strain>
    </source>
</reference>
<keyword evidence="3" id="KW-1185">Reference proteome</keyword>
<feature type="compositionally biased region" description="Basic and acidic residues" evidence="1">
    <location>
        <begin position="38"/>
        <end position="56"/>
    </location>
</feature>
<dbReference type="AlphaFoldDB" id="K6W4G6"/>
<evidence type="ECO:0000313" key="2">
    <source>
        <dbReference type="EMBL" id="GAB94050.1"/>
    </source>
</evidence>
<dbReference type="STRING" id="1184609.KILIM_002_00070"/>
<sequence>MQSGTWATSEPEDESHEKADQQSQQHGRSEYGHQGLHQRNDAHSIDIRNNGDKTEGSGDNPAAHPPAIDALPHRPILRHDGSILATCPR</sequence>
<dbReference type="Proteomes" id="UP000008366">
    <property type="component" value="Unassembled WGS sequence"/>
</dbReference>
<name>K6W4G6_9MICO</name>
<organism evidence="2 3">
    <name type="scientific">Kineosphaera limosa NBRC 100340</name>
    <dbReference type="NCBI Taxonomy" id="1184609"/>
    <lineage>
        <taxon>Bacteria</taxon>
        <taxon>Bacillati</taxon>
        <taxon>Actinomycetota</taxon>
        <taxon>Actinomycetes</taxon>
        <taxon>Micrococcales</taxon>
        <taxon>Dermatophilaceae</taxon>
        <taxon>Kineosphaera</taxon>
    </lineage>
</organism>
<feature type="region of interest" description="Disordered" evidence="1">
    <location>
        <begin position="1"/>
        <end position="89"/>
    </location>
</feature>
<proteinExistence type="predicted"/>
<evidence type="ECO:0000256" key="1">
    <source>
        <dbReference type="SAM" id="MobiDB-lite"/>
    </source>
</evidence>
<comment type="caution">
    <text evidence="2">The sequence shown here is derived from an EMBL/GenBank/DDBJ whole genome shotgun (WGS) entry which is preliminary data.</text>
</comment>
<accession>K6W4G6</accession>
<dbReference type="EMBL" id="BAHD01000002">
    <property type="protein sequence ID" value="GAB94050.1"/>
    <property type="molecule type" value="Genomic_DNA"/>
</dbReference>
<evidence type="ECO:0000313" key="3">
    <source>
        <dbReference type="Proteomes" id="UP000008366"/>
    </source>
</evidence>
<protein>
    <submittedName>
        <fullName evidence="2">Uncharacterized protein</fullName>
    </submittedName>
</protein>
<gene>
    <name evidence="2" type="ORF">KILIM_002_00070</name>
</gene>